<feature type="domain" description="MacB-like periplasmic core" evidence="9">
    <location>
        <begin position="28"/>
        <end position="276"/>
    </location>
</feature>
<dbReference type="HOGENOM" id="CLU_039499_2_0_9"/>
<dbReference type="GO" id="GO:0098797">
    <property type="term" value="C:plasma membrane protein complex"/>
    <property type="evidence" value="ECO:0007669"/>
    <property type="project" value="TreeGrafter"/>
</dbReference>
<evidence type="ECO:0000259" key="9">
    <source>
        <dbReference type="Pfam" id="PF12704"/>
    </source>
</evidence>
<keyword evidence="5 7" id="KW-1133">Transmembrane helix</keyword>
<name>E0PQ52_STRMT</name>
<evidence type="ECO:0000256" key="1">
    <source>
        <dbReference type="ARBA" id="ARBA00004651"/>
    </source>
</evidence>
<dbReference type="eggNOG" id="COG0577">
    <property type="taxonomic scope" value="Bacteria"/>
</dbReference>
<evidence type="ECO:0000313" key="10">
    <source>
        <dbReference type="EMBL" id="EFM31299.1"/>
    </source>
</evidence>
<feature type="domain" description="ABC3 transporter permease C-terminal" evidence="8">
    <location>
        <begin position="313"/>
        <end position="460"/>
    </location>
</feature>
<keyword evidence="3" id="KW-1003">Cell membrane</keyword>
<dbReference type="Pfam" id="PF12704">
    <property type="entry name" value="MacB_PCD"/>
    <property type="match status" value="1"/>
</dbReference>
<protein>
    <submittedName>
        <fullName evidence="10">Efflux ABC transporter, permease protein</fullName>
    </submittedName>
</protein>
<evidence type="ECO:0000256" key="5">
    <source>
        <dbReference type="ARBA" id="ARBA00022989"/>
    </source>
</evidence>
<dbReference type="InterPro" id="IPR025857">
    <property type="entry name" value="MacB_PCD"/>
</dbReference>
<reference evidence="10 11" key="1">
    <citation type="submission" date="2010-07" db="EMBL/GenBank/DDBJ databases">
        <authorList>
            <person name="Muzny D."/>
            <person name="Qin X."/>
            <person name="Deng J."/>
            <person name="Jiang H."/>
            <person name="Liu Y."/>
            <person name="Qu J."/>
            <person name="Song X.-Z."/>
            <person name="Zhang L."/>
            <person name="Thornton R."/>
            <person name="Coyle M."/>
            <person name="Francisco L."/>
            <person name="Jackson L."/>
            <person name="Javaid M."/>
            <person name="Korchina V."/>
            <person name="Kovar C."/>
            <person name="Mata R."/>
            <person name="Mathew T."/>
            <person name="Ngo R."/>
            <person name="Nguyen L."/>
            <person name="Nguyen N."/>
            <person name="Okwuonu G."/>
            <person name="Ongeri F."/>
            <person name="Pham C."/>
            <person name="Simmons D."/>
            <person name="Wilczek-Boney K."/>
            <person name="Hale W."/>
            <person name="Jakkamsetti A."/>
            <person name="Pham P."/>
            <person name="Ruth R."/>
            <person name="San Lucas F."/>
            <person name="Warren J."/>
            <person name="Zhang J."/>
            <person name="Zhao Z."/>
            <person name="Zhou C."/>
            <person name="Zhu D."/>
            <person name="Lee S."/>
            <person name="Bess C."/>
            <person name="Blankenburg K."/>
            <person name="Forbes L."/>
            <person name="Fu Q."/>
            <person name="Gubbala S."/>
            <person name="Hirani K."/>
            <person name="Jayaseelan J.C."/>
            <person name="Lara F."/>
            <person name="Munidasa M."/>
            <person name="Palculict T."/>
            <person name="Patil S."/>
            <person name="Pu L.-L."/>
            <person name="Saada N."/>
            <person name="Tang L."/>
            <person name="Weissenberger G."/>
            <person name="Zhu Y."/>
            <person name="Hemphill L."/>
            <person name="Shang Y."/>
            <person name="Youmans B."/>
            <person name="Ayvaz T."/>
            <person name="Ross M."/>
            <person name="Santibanez J."/>
            <person name="Aqrawi P."/>
            <person name="Gross S."/>
            <person name="Joshi V."/>
            <person name="Fowler G."/>
            <person name="Nazareth L."/>
            <person name="Reid J."/>
            <person name="Worley K."/>
            <person name="Petrosino J."/>
            <person name="Highlander S."/>
            <person name="Gibbs R."/>
        </authorList>
    </citation>
    <scope>NUCLEOTIDE SEQUENCE [LARGE SCALE GENOMIC DNA]</scope>
    <source>
        <strain evidence="10 11">ATCC 6249</strain>
    </source>
</reference>
<evidence type="ECO:0000256" key="3">
    <source>
        <dbReference type="ARBA" id="ARBA00022475"/>
    </source>
</evidence>
<dbReference type="EMBL" id="AEEN01000012">
    <property type="protein sequence ID" value="EFM31299.1"/>
    <property type="molecule type" value="Genomic_DNA"/>
</dbReference>
<feature type="transmembrane region" description="Helical" evidence="7">
    <location>
        <begin position="433"/>
        <end position="451"/>
    </location>
</feature>
<dbReference type="PANTHER" id="PTHR30489:SF0">
    <property type="entry name" value="LIPOPROTEIN-RELEASING SYSTEM TRANSMEMBRANE PROTEIN LOLE"/>
    <property type="match status" value="1"/>
</dbReference>
<dbReference type="InterPro" id="IPR003838">
    <property type="entry name" value="ABC3_permease_C"/>
</dbReference>
<feature type="transmembrane region" description="Helical" evidence="7">
    <location>
        <begin position="353"/>
        <end position="376"/>
    </location>
</feature>
<feature type="transmembrane region" description="Helical" evidence="7">
    <location>
        <begin position="21"/>
        <end position="45"/>
    </location>
</feature>
<gene>
    <name evidence="10" type="primary">vex3</name>
    <name evidence="10" type="ORF">HMPREF8571_0669</name>
</gene>
<proteinExistence type="inferred from homology"/>
<feature type="transmembrane region" description="Helical" evidence="7">
    <location>
        <begin position="312"/>
        <end position="333"/>
    </location>
</feature>
<comment type="similarity">
    <text evidence="2">Belongs to the ABC-4 integral membrane protein family. LolC/E subfamily.</text>
</comment>
<evidence type="ECO:0000256" key="4">
    <source>
        <dbReference type="ARBA" id="ARBA00022692"/>
    </source>
</evidence>
<evidence type="ECO:0000256" key="2">
    <source>
        <dbReference type="ARBA" id="ARBA00005236"/>
    </source>
</evidence>
<comment type="subcellular location">
    <subcellularLocation>
        <location evidence="1">Cell membrane</location>
        <topology evidence="1">Multi-pass membrane protein</topology>
    </subcellularLocation>
</comment>
<organism evidence="10 11">
    <name type="scientific">Streptococcus mitis ATCC 6249</name>
    <dbReference type="NCBI Taxonomy" id="864567"/>
    <lineage>
        <taxon>Bacteria</taxon>
        <taxon>Bacillati</taxon>
        <taxon>Bacillota</taxon>
        <taxon>Bacilli</taxon>
        <taxon>Lactobacillales</taxon>
        <taxon>Streptococcaceae</taxon>
        <taxon>Streptococcus</taxon>
        <taxon>Streptococcus mitis group</taxon>
    </lineage>
</organism>
<sequence>MKSNLEREPMLHNAFAYVTRKFFKSIVIFLIILLMASLSLVGLSIKGATAKASQETFKNITNSFSMQINRRVNQGTPRGSGNIKGEDIKKITENKAIESYVKRINAIGDLTGYDLIETPETKKNLTADRAKRFGSSLMITGVNDSSKEDKFVSGSYKLVEGEHLTNDDKDKILLHKDLAAKHGWKVGDKVKLDSNVYDADNEKGAKETVEVTIKGLFDGHNKSAVTYSQELYENTAITDIHTAAKLYGYTEDTAIYGDATFFVTADKNLDDVMKELNGISGINWKSYTLVKSSSNYPALEQSISGMYKMANLLFWGSLSFSVLLLALLLSLWINARRKEVGILLSIGLKQASILGQFITESILIAIPALVSAYFLANYTARAIGNTVLANVTSGVAKQASKAAQASNLGGGAEVDGFSKTLSSLDISIQTSDFIIVFVLALVLVVLVMALASSNLLRKQPKELLLDSE</sequence>
<dbReference type="InterPro" id="IPR051447">
    <property type="entry name" value="Lipoprotein-release_system"/>
</dbReference>
<keyword evidence="6 7" id="KW-0472">Membrane</keyword>
<dbReference type="AlphaFoldDB" id="E0PQ52"/>
<accession>E0PQ52</accession>
<evidence type="ECO:0000313" key="11">
    <source>
        <dbReference type="Proteomes" id="UP000003823"/>
    </source>
</evidence>
<evidence type="ECO:0000256" key="7">
    <source>
        <dbReference type="SAM" id="Phobius"/>
    </source>
</evidence>
<dbReference type="Proteomes" id="UP000003823">
    <property type="component" value="Unassembled WGS sequence"/>
</dbReference>
<dbReference type="Pfam" id="PF02687">
    <property type="entry name" value="FtsX"/>
    <property type="match status" value="1"/>
</dbReference>
<evidence type="ECO:0000259" key="8">
    <source>
        <dbReference type="Pfam" id="PF02687"/>
    </source>
</evidence>
<dbReference type="PANTHER" id="PTHR30489">
    <property type="entry name" value="LIPOPROTEIN-RELEASING SYSTEM TRANSMEMBRANE PROTEIN LOLE"/>
    <property type="match status" value="1"/>
</dbReference>
<keyword evidence="4 7" id="KW-0812">Transmembrane</keyword>
<dbReference type="GO" id="GO:0044874">
    <property type="term" value="P:lipoprotein localization to outer membrane"/>
    <property type="evidence" value="ECO:0007669"/>
    <property type="project" value="TreeGrafter"/>
</dbReference>
<comment type="caution">
    <text evidence="10">The sequence shown here is derived from an EMBL/GenBank/DDBJ whole genome shotgun (WGS) entry which is preliminary data.</text>
</comment>
<evidence type="ECO:0000256" key="6">
    <source>
        <dbReference type="ARBA" id="ARBA00023136"/>
    </source>
</evidence>